<accession>A0A1M6ANW0</accession>
<evidence type="ECO:0000313" key="2">
    <source>
        <dbReference type="Proteomes" id="UP000184185"/>
    </source>
</evidence>
<dbReference type="InterPro" id="IPR027417">
    <property type="entry name" value="P-loop_NTPase"/>
</dbReference>
<dbReference type="SUPFAM" id="SSF52540">
    <property type="entry name" value="P-loop containing nucleoside triphosphate hydrolases"/>
    <property type="match status" value="1"/>
</dbReference>
<dbReference type="OrthoDB" id="2002989at2"/>
<keyword evidence="1" id="KW-0418">Kinase</keyword>
<name>A0A1M6ANW0_PSEXY</name>
<dbReference type="AlphaFoldDB" id="A0A1M6ANW0"/>
<sequence>MVLGIIGENCSGKSTLAKEINQRLNAKVYTGSDYLRLAKNEAEARKMFIKMLSENESENNIIYVVTEPEQLDILPDNAVRILVKTDIETIKERFRERMHGTLPRPVEMMLERKHGMFDNEKVEFVFDGVSGDTDSLCDALEAM</sequence>
<dbReference type="Proteomes" id="UP000184185">
    <property type="component" value="Unassembled WGS sequence"/>
</dbReference>
<proteinExistence type="predicted"/>
<dbReference type="EMBL" id="FQYQ01000001">
    <property type="protein sequence ID" value="SHI38166.1"/>
    <property type="molecule type" value="Genomic_DNA"/>
</dbReference>
<gene>
    <name evidence="1" type="ORF">SAMN02745725_00308</name>
</gene>
<keyword evidence="2" id="KW-1185">Reference proteome</keyword>
<dbReference type="Gene3D" id="3.40.50.300">
    <property type="entry name" value="P-loop containing nucleotide triphosphate hydrolases"/>
    <property type="match status" value="1"/>
</dbReference>
<reference evidence="1 2" key="1">
    <citation type="submission" date="2016-11" db="EMBL/GenBank/DDBJ databases">
        <authorList>
            <person name="Jaros S."/>
            <person name="Januszkiewicz K."/>
            <person name="Wedrychowicz H."/>
        </authorList>
    </citation>
    <scope>NUCLEOTIDE SEQUENCE [LARGE SCALE GENOMIC DNA]</scope>
    <source>
        <strain evidence="1 2">DSM 14809</strain>
    </source>
</reference>
<dbReference type="GO" id="GO:0016301">
    <property type="term" value="F:kinase activity"/>
    <property type="evidence" value="ECO:0007669"/>
    <property type="project" value="UniProtKB-KW"/>
</dbReference>
<dbReference type="RefSeq" id="WP_143151381.1">
    <property type="nucleotide sequence ID" value="NZ_FQYQ01000001.1"/>
</dbReference>
<keyword evidence="1" id="KW-0808">Transferase</keyword>
<organism evidence="1 2">
    <name type="scientific">Pseudobutyrivibrio xylanivorans DSM 14809</name>
    <dbReference type="NCBI Taxonomy" id="1123012"/>
    <lineage>
        <taxon>Bacteria</taxon>
        <taxon>Bacillati</taxon>
        <taxon>Bacillota</taxon>
        <taxon>Clostridia</taxon>
        <taxon>Lachnospirales</taxon>
        <taxon>Lachnospiraceae</taxon>
        <taxon>Pseudobutyrivibrio</taxon>
    </lineage>
</organism>
<protein>
    <submittedName>
        <fullName evidence="1">Cytidylate kinase</fullName>
    </submittedName>
</protein>
<evidence type="ECO:0000313" key="1">
    <source>
        <dbReference type="EMBL" id="SHI38166.1"/>
    </source>
</evidence>